<dbReference type="eggNOG" id="ENOG5032WN2">
    <property type="taxonomic scope" value="Bacteria"/>
</dbReference>
<dbReference type="Proteomes" id="UP000006683">
    <property type="component" value="Chromosome"/>
</dbReference>
<feature type="chain" id="PRO_5003151558" evidence="1">
    <location>
        <begin position="21"/>
        <end position="222"/>
    </location>
</feature>
<keyword evidence="1" id="KW-0732">Signal</keyword>
<evidence type="ECO:0000256" key="1">
    <source>
        <dbReference type="SAM" id="SignalP"/>
    </source>
</evidence>
<sequence length="222" mass="25087">MRLPLIALALLSLLLLPAQAKDDFPDVTDDGLKRVPSKQVEVLYWRDGASLAPYRRVAILDCFVAFRKNWERDYNSGRRELSQRIDGKDMARIQADLAKEFRVIFTRELEQRGGYEIVSTDVVDDDVLLLRPAIINLDVAAPDIPSSSPQRNYVASAGSMTLYLELYDAATKDLIGRVVDARQARDNATFQYANRVTNKAEADAMLRRWADLLVKALNEAKK</sequence>
<dbReference type="AlphaFoldDB" id="E1SPI7"/>
<evidence type="ECO:0000313" key="3">
    <source>
        <dbReference type="Proteomes" id="UP000006683"/>
    </source>
</evidence>
<organism evidence="2 3">
    <name type="scientific">Ferrimonas balearica (strain DSM 9799 / CCM 4581 / KCTC 23876 / PAT)</name>
    <dbReference type="NCBI Taxonomy" id="550540"/>
    <lineage>
        <taxon>Bacteria</taxon>
        <taxon>Pseudomonadati</taxon>
        <taxon>Pseudomonadota</taxon>
        <taxon>Gammaproteobacteria</taxon>
        <taxon>Alteromonadales</taxon>
        <taxon>Ferrimonadaceae</taxon>
        <taxon>Ferrimonas</taxon>
    </lineage>
</organism>
<dbReference type="EMBL" id="CP002209">
    <property type="protein sequence ID" value="ADN77804.1"/>
    <property type="molecule type" value="Genomic_DNA"/>
</dbReference>
<protein>
    <submittedName>
        <fullName evidence="2">Putative lipoprotein</fullName>
    </submittedName>
</protein>
<evidence type="ECO:0000313" key="2">
    <source>
        <dbReference type="EMBL" id="ADN77804.1"/>
    </source>
</evidence>
<dbReference type="Pfam" id="PF11769">
    <property type="entry name" value="DUF3313"/>
    <property type="match status" value="1"/>
</dbReference>
<reference evidence="2 3" key="1">
    <citation type="journal article" date="2010" name="Stand. Genomic Sci.">
        <title>Complete genome sequence of Ferrimonas balearica type strain (PAT).</title>
        <authorList>
            <person name="Nolan M."/>
            <person name="Sikorski J."/>
            <person name="Davenport K."/>
            <person name="Lucas S."/>
            <person name="Glavina Del Rio T."/>
            <person name="Tice H."/>
            <person name="Cheng J."/>
            <person name="Goodwin L."/>
            <person name="Pitluck S."/>
            <person name="Liolios K."/>
            <person name="Ivanova N."/>
            <person name="Mavromatis K."/>
            <person name="Ovchinnikova G."/>
            <person name="Pati A."/>
            <person name="Chen A."/>
            <person name="Palaniappan K."/>
            <person name="Land M."/>
            <person name="Hauser L."/>
            <person name="Chang Y."/>
            <person name="Jeffries C."/>
            <person name="Tapia R."/>
            <person name="Brettin T."/>
            <person name="Detter J."/>
            <person name="Han C."/>
            <person name="Yasawong M."/>
            <person name="Rohde M."/>
            <person name="Tindall B."/>
            <person name="Goker M."/>
            <person name="Woyke T."/>
            <person name="Bristow J."/>
            <person name="Eisen J."/>
            <person name="Markowitz V."/>
            <person name="Hugenholtz P."/>
            <person name="Kyrpides N."/>
            <person name="Klenk H."/>
            <person name="Lapidus A."/>
        </authorList>
    </citation>
    <scope>NUCLEOTIDE SEQUENCE [LARGE SCALE GENOMIC DNA]</scope>
    <source>
        <strain evidence="3">DSM 9799 / CCM 4581 / KCTC 23876 / PAT</strain>
    </source>
</reference>
<feature type="signal peptide" evidence="1">
    <location>
        <begin position="1"/>
        <end position="20"/>
    </location>
</feature>
<dbReference type="HOGENOM" id="CLU_1244086_0_0_6"/>
<dbReference type="RefSeq" id="WP_013347110.1">
    <property type="nucleotide sequence ID" value="NC_014541.1"/>
</dbReference>
<dbReference type="OrthoDB" id="7513489at2"/>
<keyword evidence="3" id="KW-1185">Reference proteome</keyword>
<dbReference type="GeneID" id="67183812"/>
<dbReference type="KEGG" id="fbl:Fbal_3608"/>
<keyword evidence="2" id="KW-0449">Lipoprotein</keyword>
<proteinExistence type="predicted"/>
<gene>
    <name evidence="2" type="ordered locus">Fbal_3608</name>
</gene>
<name>E1SPI7_FERBD</name>
<dbReference type="InterPro" id="IPR021747">
    <property type="entry name" value="DUF3313"/>
</dbReference>
<accession>E1SPI7</accession>